<comment type="subcellular location">
    <subcellularLocation>
        <location evidence="2">Mitochondrion outer membrane</location>
        <topology evidence="2">Single-pass membrane protein</topology>
    </subcellularLocation>
</comment>
<comment type="cofactor">
    <cofactor evidence="1 9">
        <name>FAD</name>
        <dbReference type="ChEBI" id="CHEBI:57692"/>
    </cofactor>
</comment>
<dbReference type="SUPFAM" id="SSF52343">
    <property type="entry name" value="Ferredoxin reductase-like, C-terminal NADP-linked domain"/>
    <property type="match status" value="1"/>
</dbReference>
<evidence type="ECO:0000313" key="11">
    <source>
        <dbReference type="EMBL" id="KAK8063372.1"/>
    </source>
</evidence>
<protein>
    <recommendedName>
        <fullName evidence="9">NADH-cytochrome b5 reductase</fullName>
        <ecNumber evidence="9">1.6.2.2</ecNumber>
    </recommendedName>
</protein>
<evidence type="ECO:0000256" key="5">
    <source>
        <dbReference type="ARBA" id="ARBA00022827"/>
    </source>
</evidence>
<keyword evidence="4 9" id="KW-0285">Flavoprotein</keyword>
<evidence type="ECO:0000256" key="4">
    <source>
        <dbReference type="ARBA" id="ARBA00022630"/>
    </source>
</evidence>
<keyword evidence="5 9" id="KW-0274">FAD</keyword>
<dbReference type="InterPro" id="IPR001834">
    <property type="entry name" value="CBR-like"/>
</dbReference>
<keyword evidence="8" id="KW-0472">Membrane</keyword>
<comment type="similarity">
    <text evidence="3 9">Belongs to the flavoprotein pyridine nucleotide cytochrome reductase family.</text>
</comment>
<keyword evidence="12" id="KW-1185">Reference proteome</keyword>
<name>A0ABR1UWS3_9PEZI</name>
<keyword evidence="7 9" id="KW-0520">NAD</keyword>
<dbReference type="PROSITE" id="PS51384">
    <property type="entry name" value="FAD_FR"/>
    <property type="match status" value="1"/>
</dbReference>
<dbReference type="InterPro" id="IPR017938">
    <property type="entry name" value="Riboflavin_synthase-like_b-brl"/>
</dbReference>
<dbReference type="Proteomes" id="UP001446871">
    <property type="component" value="Unassembled WGS sequence"/>
</dbReference>
<evidence type="ECO:0000313" key="12">
    <source>
        <dbReference type="Proteomes" id="UP001446871"/>
    </source>
</evidence>
<dbReference type="PANTHER" id="PTHR19370">
    <property type="entry name" value="NADH-CYTOCHROME B5 REDUCTASE"/>
    <property type="match status" value="1"/>
</dbReference>
<evidence type="ECO:0000259" key="10">
    <source>
        <dbReference type="PROSITE" id="PS51384"/>
    </source>
</evidence>
<evidence type="ECO:0000256" key="7">
    <source>
        <dbReference type="ARBA" id="ARBA00023027"/>
    </source>
</evidence>
<evidence type="ECO:0000256" key="6">
    <source>
        <dbReference type="ARBA" id="ARBA00023002"/>
    </source>
</evidence>
<dbReference type="PANTHER" id="PTHR19370:SF101">
    <property type="entry name" value="NADH-CYTOCHROME B5 REDUCTASE"/>
    <property type="match status" value="1"/>
</dbReference>
<comment type="catalytic activity">
    <reaction evidence="9">
        <text>2 Fe(III)-[cytochrome b5] + NADH = 2 Fe(II)-[cytochrome b5] + NAD(+) + H(+)</text>
        <dbReference type="Rhea" id="RHEA:46680"/>
        <dbReference type="Rhea" id="RHEA-COMP:10438"/>
        <dbReference type="Rhea" id="RHEA-COMP:10439"/>
        <dbReference type="ChEBI" id="CHEBI:15378"/>
        <dbReference type="ChEBI" id="CHEBI:29033"/>
        <dbReference type="ChEBI" id="CHEBI:29034"/>
        <dbReference type="ChEBI" id="CHEBI:57540"/>
        <dbReference type="ChEBI" id="CHEBI:57945"/>
        <dbReference type="EC" id="1.6.2.2"/>
    </reaction>
</comment>
<dbReference type="InterPro" id="IPR001433">
    <property type="entry name" value="OxRdtase_FAD/NAD-bd"/>
</dbReference>
<dbReference type="EC" id="1.6.2.2" evidence="9"/>
<dbReference type="Pfam" id="PF00970">
    <property type="entry name" value="FAD_binding_6"/>
    <property type="match status" value="1"/>
</dbReference>
<dbReference type="InterPro" id="IPR008333">
    <property type="entry name" value="Cbr1-like_FAD-bd_dom"/>
</dbReference>
<dbReference type="InterPro" id="IPR017927">
    <property type="entry name" value="FAD-bd_FR_type"/>
</dbReference>
<dbReference type="PRINTS" id="PR00406">
    <property type="entry name" value="CYTB5RDTASE"/>
</dbReference>
<evidence type="ECO:0000256" key="2">
    <source>
        <dbReference type="ARBA" id="ARBA00004572"/>
    </source>
</evidence>
<evidence type="ECO:0000256" key="3">
    <source>
        <dbReference type="ARBA" id="ARBA00006105"/>
    </source>
</evidence>
<dbReference type="Pfam" id="PF00175">
    <property type="entry name" value="NAD_binding_1"/>
    <property type="match status" value="1"/>
</dbReference>
<accession>A0ABR1UWS3</accession>
<organism evidence="11 12">
    <name type="scientific">Apiospora saccharicola</name>
    <dbReference type="NCBI Taxonomy" id="335842"/>
    <lineage>
        <taxon>Eukaryota</taxon>
        <taxon>Fungi</taxon>
        <taxon>Dikarya</taxon>
        <taxon>Ascomycota</taxon>
        <taxon>Pezizomycotina</taxon>
        <taxon>Sordariomycetes</taxon>
        <taxon>Xylariomycetidae</taxon>
        <taxon>Amphisphaeriales</taxon>
        <taxon>Apiosporaceae</taxon>
        <taxon>Apiospora</taxon>
    </lineage>
</organism>
<keyword evidence="6 9" id="KW-0560">Oxidoreductase</keyword>
<dbReference type="SUPFAM" id="SSF63380">
    <property type="entry name" value="Riboflavin synthase domain-like"/>
    <property type="match status" value="1"/>
</dbReference>
<dbReference type="InterPro" id="IPR001709">
    <property type="entry name" value="Flavoprot_Pyr_Nucl_cyt_Rdtase"/>
</dbReference>
<evidence type="ECO:0000256" key="8">
    <source>
        <dbReference type="ARBA" id="ARBA00023136"/>
    </source>
</evidence>
<dbReference type="InterPro" id="IPR039261">
    <property type="entry name" value="FNR_nucleotide-bd"/>
</dbReference>
<dbReference type="CDD" id="cd06183">
    <property type="entry name" value="cyt_b5_reduct_like"/>
    <property type="match status" value="1"/>
</dbReference>
<reference evidence="11 12" key="1">
    <citation type="submission" date="2023-01" db="EMBL/GenBank/DDBJ databases">
        <title>Analysis of 21 Apiospora genomes using comparative genomics revels a genus with tremendous synthesis potential of carbohydrate active enzymes and secondary metabolites.</title>
        <authorList>
            <person name="Sorensen T."/>
        </authorList>
    </citation>
    <scope>NUCLEOTIDE SEQUENCE [LARGE SCALE GENOMIC DNA]</scope>
    <source>
        <strain evidence="11 12">CBS 83171</strain>
    </source>
</reference>
<evidence type="ECO:0000256" key="1">
    <source>
        <dbReference type="ARBA" id="ARBA00001974"/>
    </source>
</evidence>
<sequence>MAMFQRVRPSYVLGGVAAAGVGLTLLSRNLTGEASASTGAPRKIFPGGPALIALPLESSELVNHNTKRLRFKLPEPDAVTGLPLEASLITFAFPKGSWLPTGRPYTPITTADEPGFLELLVKHYPGGKMSTHMHSLQPGDSLRFVMPLKHYAWTPNQHPHITLIAGGAGITPMFQLIQGILRNPEDSTQISLVFGVNTDADILLKDEFDRFEKQYPGRFKATYTVSRPDPTSLHHKGYVTQELLKEVLPATGSSKVFVCGPPGFQDALVGGKNKPPGVLEQLGYGKDKVYKFD</sequence>
<proteinExistence type="inferred from homology"/>
<dbReference type="Gene3D" id="2.40.30.10">
    <property type="entry name" value="Translation factors"/>
    <property type="match status" value="1"/>
</dbReference>
<dbReference type="PRINTS" id="PR00371">
    <property type="entry name" value="FPNCR"/>
</dbReference>
<evidence type="ECO:0000256" key="9">
    <source>
        <dbReference type="RuleBase" id="RU361226"/>
    </source>
</evidence>
<gene>
    <name evidence="11" type="ORF">PG996_008024</name>
</gene>
<comment type="caution">
    <text evidence="11">The sequence shown here is derived from an EMBL/GenBank/DDBJ whole genome shotgun (WGS) entry which is preliminary data.</text>
</comment>
<dbReference type="EMBL" id="JAQQWM010000005">
    <property type="protein sequence ID" value="KAK8063372.1"/>
    <property type="molecule type" value="Genomic_DNA"/>
</dbReference>
<feature type="domain" description="FAD-binding FR-type" evidence="10">
    <location>
        <begin position="49"/>
        <end position="162"/>
    </location>
</feature>
<dbReference type="Gene3D" id="3.40.50.80">
    <property type="entry name" value="Nucleotide-binding domain of ferredoxin-NADP reductase (FNR) module"/>
    <property type="match status" value="1"/>
</dbReference>